<proteinExistence type="predicted"/>
<dbReference type="AlphaFoldDB" id="A0A7C4FC67"/>
<keyword evidence="2" id="KW-1133">Transmembrane helix</keyword>
<evidence type="ECO:0000256" key="1">
    <source>
        <dbReference type="SAM" id="MobiDB-lite"/>
    </source>
</evidence>
<gene>
    <name evidence="3" type="ORF">ENV17_02100</name>
</gene>
<comment type="caution">
    <text evidence="3">The sequence shown here is derived from an EMBL/GenBank/DDBJ whole genome shotgun (WGS) entry which is preliminary data.</text>
</comment>
<sequence length="111" mass="11601">MAKAPDGAPEVKLALRAVDFAGHVAKQEYTLHLAVPEGRPPAPEESTAREAPQPQPEQPAEVKPAPAAPPAEHVERVPPSPLVLAAAALLAVALALLLVAVLRQRGRSPRV</sequence>
<protein>
    <submittedName>
        <fullName evidence="3">Uncharacterized protein</fullName>
    </submittedName>
</protein>
<feature type="transmembrane region" description="Helical" evidence="2">
    <location>
        <begin position="82"/>
        <end position="102"/>
    </location>
</feature>
<reference evidence="3" key="1">
    <citation type="journal article" date="2020" name="mSystems">
        <title>Genome- and Community-Level Interaction Insights into Carbon Utilization and Element Cycling Functions of Hydrothermarchaeota in Hydrothermal Sediment.</title>
        <authorList>
            <person name="Zhou Z."/>
            <person name="Liu Y."/>
            <person name="Xu W."/>
            <person name="Pan J."/>
            <person name="Luo Z.H."/>
            <person name="Li M."/>
        </authorList>
    </citation>
    <scope>NUCLEOTIDE SEQUENCE [LARGE SCALE GENOMIC DNA]</scope>
    <source>
        <strain evidence="3">SpSt-735</strain>
    </source>
</reference>
<keyword evidence="2" id="KW-0472">Membrane</keyword>
<organism evidence="3">
    <name type="scientific">Thermofilum pendens</name>
    <dbReference type="NCBI Taxonomy" id="2269"/>
    <lineage>
        <taxon>Archaea</taxon>
        <taxon>Thermoproteota</taxon>
        <taxon>Thermoprotei</taxon>
        <taxon>Thermofilales</taxon>
        <taxon>Thermofilaceae</taxon>
        <taxon>Thermofilum</taxon>
    </lineage>
</organism>
<evidence type="ECO:0000256" key="2">
    <source>
        <dbReference type="SAM" id="Phobius"/>
    </source>
</evidence>
<dbReference type="EMBL" id="DTFI01000058">
    <property type="protein sequence ID" value="HGI43165.1"/>
    <property type="molecule type" value="Genomic_DNA"/>
</dbReference>
<keyword evidence="2" id="KW-0812">Transmembrane</keyword>
<accession>A0A7C4FC67</accession>
<feature type="region of interest" description="Disordered" evidence="1">
    <location>
        <begin position="34"/>
        <end position="75"/>
    </location>
</feature>
<evidence type="ECO:0000313" key="3">
    <source>
        <dbReference type="EMBL" id="HGI43165.1"/>
    </source>
</evidence>
<name>A0A7C4FC67_THEPE</name>